<dbReference type="AlphaFoldDB" id="A0AAV3YM96"/>
<comment type="caution">
    <text evidence="1">The sequence shown here is derived from an EMBL/GenBank/DDBJ whole genome shotgun (WGS) entry which is preliminary data.</text>
</comment>
<keyword evidence="2" id="KW-1185">Reference proteome</keyword>
<evidence type="ECO:0000313" key="2">
    <source>
        <dbReference type="Proteomes" id="UP000735302"/>
    </source>
</evidence>
<dbReference type="Proteomes" id="UP000735302">
    <property type="component" value="Unassembled WGS sequence"/>
</dbReference>
<dbReference type="EMBL" id="BLXT01001848">
    <property type="protein sequence ID" value="GFN88370.1"/>
    <property type="molecule type" value="Genomic_DNA"/>
</dbReference>
<name>A0AAV3YM96_9GAST</name>
<sequence>MSAAKTNSTRYKVGPRSLTAKFHTTRIDLCSRLRPTSPGASTPLVIIIVYDIDLKNLSNNTPNTEIEKPLLTLSNRALKTSPIH</sequence>
<proteinExistence type="predicted"/>
<reference evidence="1 2" key="1">
    <citation type="journal article" date="2021" name="Elife">
        <title>Chloroplast acquisition without the gene transfer in kleptoplastic sea slugs, Plakobranchus ocellatus.</title>
        <authorList>
            <person name="Maeda T."/>
            <person name="Takahashi S."/>
            <person name="Yoshida T."/>
            <person name="Shimamura S."/>
            <person name="Takaki Y."/>
            <person name="Nagai Y."/>
            <person name="Toyoda A."/>
            <person name="Suzuki Y."/>
            <person name="Arimoto A."/>
            <person name="Ishii H."/>
            <person name="Satoh N."/>
            <person name="Nishiyama T."/>
            <person name="Hasebe M."/>
            <person name="Maruyama T."/>
            <person name="Minagawa J."/>
            <person name="Obokata J."/>
            <person name="Shigenobu S."/>
        </authorList>
    </citation>
    <scope>NUCLEOTIDE SEQUENCE [LARGE SCALE GENOMIC DNA]</scope>
</reference>
<gene>
    <name evidence="1" type="ORF">PoB_001487600</name>
</gene>
<accession>A0AAV3YM96</accession>
<protein>
    <submittedName>
        <fullName evidence="1">Uncharacterized protein</fullName>
    </submittedName>
</protein>
<organism evidence="1 2">
    <name type="scientific">Plakobranchus ocellatus</name>
    <dbReference type="NCBI Taxonomy" id="259542"/>
    <lineage>
        <taxon>Eukaryota</taxon>
        <taxon>Metazoa</taxon>
        <taxon>Spiralia</taxon>
        <taxon>Lophotrochozoa</taxon>
        <taxon>Mollusca</taxon>
        <taxon>Gastropoda</taxon>
        <taxon>Heterobranchia</taxon>
        <taxon>Euthyneura</taxon>
        <taxon>Panpulmonata</taxon>
        <taxon>Sacoglossa</taxon>
        <taxon>Placobranchoidea</taxon>
        <taxon>Plakobranchidae</taxon>
        <taxon>Plakobranchus</taxon>
    </lineage>
</organism>
<evidence type="ECO:0000313" key="1">
    <source>
        <dbReference type="EMBL" id="GFN88370.1"/>
    </source>
</evidence>